<feature type="domain" description="SAM" evidence="2">
    <location>
        <begin position="1154"/>
        <end position="1221"/>
    </location>
</feature>
<feature type="compositionally biased region" description="Basic and acidic residues" evidence="1">
    <location>
        <begin position="875"/>
        <end position="885"/>
    </location>
</feature>
<feature type="compositionally biased region" description="Basic and acidic residues" evidence="1">
    <location>
        <begin position="831"/>
        <end position="844"/>
    </location>
</feature>
<evidence type="ECO:0000259" key="2">
    <source>
        <dbReference type="PROSITE" id="PS50105"/>
    </source>
</evidence>
<feature type="compositionally biased region" description="Low complexity" evidence="1">
    <location>
        <begin position="265"/>
        <end position="285"/>
    </location>
</feature>
<feature type="region of interest" description="Disordered" evidence="1">
    <location>
        <begin position="264"/>
        <end position="321"/>
    </location>
</feature>
<proteinExistence type="predicted"/>
<feature type="compositionally biased region" description="Low complexity" evidence="1">
    <location>
        <begin position="145"/>
        <end position="160"/>
    </location>
</feature>
<dbReference type="InterPro" id="IPR001660">
    <property type="entry name" value="SAM"/>
</dbReference>
<feature type="compositionally biased region" description="Polar residues" evidence="1">
    <location>
        <begin position="184"/>
        <end position="204"/>
    </location>
</feature>
<dbReference type="Pfam" id="PF02198">
    <property type="entry name" value="SAM_PNT"/>
    <property type="match status" value="1"/>
</dbReference>
<feature type="region of interest" description="Disordered" evidence="1">
    <location>
        <begin position="1043"/>
        <end position="1135"/>
    </location>
</feature>
<feature type="compositionally biased region" description="Polar residues" evidence="1">
    <location>
        <begin position="1043"/>
        <end position="1060"/>
    </location>
</feature>
<dbReference type="Gene3D" id="1.10.150.50">
    <property type="entry name" value="Transcription Factor, Ets-1"/>
    <property type="match status" value="1"/>
</dbReference>
<feature type="compositionally biased region" description="Polar residues" evidence="1">
    <location>
        <begin position="907"/>
        <end position="917"/>
    </location>
</feature>
<dbReference type="PROSITE" id="PS50105">
    <property type="entry name" value="SAM_DOMAIN"/>
    <property type="match status" value="1"/>
</dbReference>
<dbReference type="WBParaSite" id="ACRNAN_scaffold2806.g18100.t1">
    <property type="protein sequence ID" value="ACRNAN_scaffold2806.g18100.t1"/>
    <property type="gene ID" value="ACRNAN_scaffold2806.g18100"/>
</dbReference>
<feature type="compositionally biased region" description="Low complexity" evidence="1">
    <location>
        <begin position="762"/>
        <end position="772"/>
    </location>
</feature>
<feature type="region of interest" description="Disordered" evidence="1">
    <location>
        <begin position="609"/>
        <end position="630"/>
    </location>
</feature>
<name>A0A914DI26_9BILA</name>
<accession>A0A914DI26</accession>
<dbReference type="AlphaFoldDB" id="A0A914DI26"/>
<sequence length="1225" mass="134277">MMKSSNNPTPKTFETPIIESEATKVNPKNLSPSPNLNMAPSSLPTSSARSTPALTSIIPAAPTSSARSTPALTSTIPAVPSPKSLPAPSPKPSTFTPSPKPSPLAPSPKPMSHAASPKPAMTMPTVYPKPTVSITTTTITAPVATAGKSSSTTTLTSTTTENKEISIVPKTRKRSSPKKKNEPKQTNPPKSQFSSPEQMNGAGSNAGQIMYVPVANSMNVPLMIPGLQGNGMQFMPMFAVRPAGQGNNAGAQFIQMMPNGMFAMQQTQQQPQPQQQQAHQGQQQPRLIAPATVKDAVSPTKTTAPKSIESKTIRPAEHQHSTNQQTLVPVQVPGSNLCFQMSAPGGINSYPRALVKVQGPSIQSKQTNIQPAPVKPIQPKLPTMNDKDAGRRMPTSTQPQLQPRPVMVQTSGGQPTAQVSVASVMSQQNAMANFLNQQNFIPGMAGTIRMPISAAQMNTMTANGMPRMILAQPPVSNANGTGKNQMGNTLQFMQQQGISNLIPMHGIFPGNAQVMAQMGMTTIPTSTTTNGFTHLPSTSSMSMATATTKVPARKRKAEAIGPNDPNMSVKEYITMSKDPGKLKMEQQHKEEMGPPPVLDAAEDGALAPPVLKPVGEDEENEPPTLLRDEQSDNGINNIFIKEAEMMRKKKSETGENGPIIHFIDGFKIEEDVKPFPIEQQAILEAFESKLKPSSSFKEAQAFKKPGRKPSQKTLLSREKEKMPEIKTEAEKEEQKVVKKKPGLKEILKRIDPKSYKSPSPPKSMKGRPPMSKQTSEDSVDKKERKKPGPKPRVRESSKSIDEEPPEKKSKTTVQQAFAKKIAPTSPTKPSTSKEAEESQEAKEKHFIKKKPKRRELEGLLNMDFGPEKSPFPTLKVDEYKQKVLEESLNLRPKSEEKERPGTRSHESSTTSLPNDYISKSDSYDNNFLESNVNTLEISPILGQEERRCRNCHKVLPQRPPNEGGFIQYCPKDSIKNCRKEFKRKQKRLAHLENSLSSSSPGAGDVDGSYLYDIRKRSSNGSNSNHPYEKRWSSTGSISFFGEQVQQQPSCSTPPNLQRSPLPSPLVCNKSPTSMTIKLRPSPNEPEASTSMGNVQNQQMFQNPGMIPSQGRPSWGQGQPQPIQQARTSTPAAQNDDMERAMEYNQLMEKEVTEWTPNDVARWVNWVVRSDAVGEVFIQEEIDGNALLMLSAEHYESLKKQYNLKMGPSIKLQGALRELKQVYGME</sequence>
<feature type="compositionally biased region" description="Basic and acidic residues" evidence="1">
    <location>
        <begin position="715"/>
        <end position="754"/>
    </location>
</feature>
<dbReference type="InterPro" id="IPR013761">
    <property type="entry name" value="SAM/pointed_sf"/>
</dbReference>
<feature type="compositionally biased region" description="Pro residues" evidence="1">
    <location>
        <begin position="98"/>
        <end position="109"/>
    </location>
</feature>
<dbReference type="GO" id="GO:0043565">
    <property type="term" value="F:sequence-specific DNA binding"/>
    <property type="evidence" value="ECO:0007669"/>
    <property type="project" value="InterPro"/>
</dbReference>
<dbReference type="SUPFAM" id="SSF47769">
    <property type="entry name" value="SAM/Pointed domain"/>
    <property type="match status" value="1"/>
</dbReference>
<reference evidence="4" key="1">
    <citation type="submission" date="2022-11" db="UniProtKB">
        <authorList>
            <consortium name="WormBaseParasite"/>
        </authorList>
    </citation>
    <scope>IDENTIFICATION</scope>
</reference>
<evidence type="ECO:0000313" key="4">
    <source>
        <dbReference type="WBParaSite" id="ACRNAN_scaffold2806.g18100.t1"/>
    </source>
</evidence>
<keyword evidence="3" id="KW-1185">Reference proteome</keyword>
<feature type="compositionally biased region" description="Basic and acidic residues" evidence="1">
    <location>
        <begin position="892"/>
        <end position="906"/>
    </location>
</feature>
<feature type="compositionally biased region" description="Polar residues" evidence="1">
    <location>
        <begin position="38"/>
        <end position="54"/>
    </location>
</feature>
<organism evidence="3 4">
    <name type="scientific">Acrobeloides nanus</name>
    <dbReference type="NCBI Taxonomy" id="290746"/>
    <lineage>
        <taxon>Eukaryota</taxon>
        <taxon>Metazoa</taxon>
        <taxon>Ecdysozoa</taxon>
        <taxon>Nematoda</taxon>
        <taxon>Chromadorea</taxon>
        <taxon>Rhabditida</taxon>
        <taxon>Tylenchina</taxon>
        <taxon>Cephalobomorpha</taxon>
        <taxon>Cephaloboidea</taxon>
        <taxon>Cephalobidae</taxon>
        <taxon>Acrobeloides</taxon>
    </lineage>
</organism>
<feature type="region of interest" description="Disordered" evidence="1">
    <location>
        <begin position="145"/>
        <end position="204"/>
    </location>
</feature>
<feature type="compositionally biased region" description="Low complexity" evidence="1">
    <location>
        <begin position="26"/>
        <end position="37"/>
    </location>
</feature>
<dbReference type="Proteomes" id="UP000887540">
    <property type="component" value="Unplaced"/>
</dbReference>
<protein>
    <submittedName>
        <fullName evidence="4">SAM domain-containing protein</fullName>
    </submittedName>
</protein>
<feature type="compositionally biased region" description="Pro residues" evidence="1">
    <location>
        <begin position="79"/>
        <end position="91"/>
    </location>
</feature>
<feature type="region of interest" description="Disordered" evidence="1">
    <location>
        <begin position="362"/>
        <end position="412"/>
    </location>
</feature>
<evidence type="ECO:0000313" key="3">
    <source>
        <dbReference type="Proteomes" id="UP000887540"/>
    </source>
</evidence>
<feature type="compositionally biased region" description="Basic and acidic residues" evidence="1">
    <location>
        <begin position="308"/>
        <end position="320"/>
    </location>
</feature>
<feature type="compositionally biased region" description="Polar residues" evidence="1">
    <location>
        <begin position="1"/>
        <end position="12"/>
    </location>
</feature>
<feature type="region of interest" description="Disordered" evidence="1">
    <location>
        <begin position="690"/>
        <end position="917"/>
    </location>
</feature>
<feature type="region of interest" description="Disordered" evidence="1">
    <location>
        <begin position="1"/>
        <end position="123"/>
    </location>
</feature>
<feature type="compositionally biased region" description="Polar residues" evidence="1">
    <location>
        <begin position="1086"/>
        <end position="1101"/>
    </location>
</feature>
<evidence type="ECO:0000256" key="1">
    <source>
        <dbReference type="SAM" id="MobiDB-lite"/>
    </source>
</evidence>
<feature type="compositionally biased region" description="Polar residues" evidence="1">
    <location>
        <begin position="1115"/>
        <end position="1132"/>
    </location>
</feature>
<dbReference type="InterPro" id="IPR003118">
    <property type="entry name" value="Pointed_dom"/>
</dbReference>
<feature type="compositionally biased region" description="Basic and acidic residues" evidence="1">
    <location>
        <begin position="792"/>
        <end position="809"/>
    </location>
</feature>
<feature type="compositionally biased region" description="Low complexity" evidence="1">
    <location>
        <begin position="55"/>
        <end position="78"/>
    </location>
</feature>